<protein>
    <submittedName>
        <fullName evidence="6">PLP-dependent aminotransferase family protein</fullName>
    </submittedName>
</protein>
<evidence type="ECO:0000313" key="6">
    <source>
        <dbReference type="EMBL" id="MBM6913358.1"/>
    </source>
</evidence>
<organism evidence="6 7">
    <name type="scientific">Veillonella magna</name>
    <dbReference type="NCBI Taxonomy" id="464322"/>
    <lineage>
        <taxon>Bacteria</taxon>
        <taxon>Bacillati</taxon>
        <taxon>Bacillota</taxon>
        <taxon>Negativicutes</taxon>
        <taxon>Veillonellales</taxon>
        <taxon>Veillonellaceae</taxon>
        <taxon>Veillonella</taxon>
    </lineage>
</organism>
<dbReference type="Proteomes" id="UP000707138">
    <property type="component" value="Unassembled WGS sequence"/>
</dbReference>
<dbReference type="InterPro" id="IPR004839">
    <property type="entry name" value="Aminotransferase_I/II_large"/>
</dbReference>
<name>A0ABS2GJN1_9FIRM</name>
<reference evidence="6 7" key="1">
    <citation type="journal article" date="2021" name="Sci. Rep.">
        <title>The distribution of antibiotic resistance genes in chicken gut microbiota commensals.</title>
        <authorList>
            <person name="Juricova H."/>
            <person name="Matiasovicova J."/>
            <person name="Kubasova T."/>
            <person name="Cejkova D."/>
            <person name="Rychlik I."/>
        </authorList>
    </citation>
    <scope>NUCLEOTIDE SEQUENCE [LARGE SCALE GENOMIC DNA]</scope>
    <source>
        <strain evidence="6 7">An537</strain>
    </source>
</reference>
<dbReference type="InterPro" id="IPR015421">
    <property type="entry name" value="PyrdxlP-dep_Trfase_major"/>
</dbReference>
<comment type="cofactor">
    <cofactor evidence="1">
        <name>pyridoxal 5'-phosphate</name>
        <dbReference type="ChEBI" id="CHEBI:597326"/>
    </cofactor>
</comment>
<evidence type="ECO:0000259" key="5">
    <source>
        <dbReference type="Pfam" id="PF00155"/>
    </source>
</evidence>
<dbReference type="InterPro" id="IPR015424">
    <property type="entry name" value="PyrdxlP-dep_Trfase"/>
</dbReference>
<dbReference type="InterPro" id="IPR015422">
    <property type="entry name" value="PyrdxlP-dep_Trfase_small"/>
</dbReference>
<dbReference type="PANTHER" id="PTHR42790">
    <property type="entry name" value="AMINOTRANSFERASE"/>
    <property type="match status" value="1"/>
</dbReference>
<dbReference type="CDD" id="cd00609">
    <property type="entry name" value="AAT_like"/>
    <property type="match status" value="1"/>
</dbReference>
<dbReference type="PANTHER" id="PTHR42790:SF19">
    <property type="entry name" value="KYNURENINE_ALPHA-AMINOADIPATE AMINOTRANSFERASE, MITOCHONDRIAL"/>
    <property type="match status" value="1"/>
</dbReference>
<keyword evidence="4" id="KW-0663">Pyridoxal phosphate</keyword>
<keyword evidence="3" id="KW-0808">Transferase</keyword>
<evidence type="ECO:0000256" key="3">
    <source>
        <dbReference type="ARBA" id="ARBA00022679"/>
    </source>
</evidence>
<keyword evidence="7" id="KW-1185">Reference proteome</keyword>
<evidence type="ECO:0000256" key="2">
    <source>
        <dbReference type="ARBA" id="ARBA00022576"/>
    </source>
</evidence>
<accession>A0ABS2GJN1</accession>
<sequence>MDMKQLYSKAASKLKRSEIGELKSRAAGKPDILSLAEGVPAAELFPTEEIAKAAYKIISEDGARILQYGDCRGDKGLRTHIAHIMEKYAIHVQPDQVQITSGSMQSLDLCARLFLEEGDTVLVEDPTFIDAMNILAFAGGTIEGVPLDEEGMDLAVLEEKLRTNPRIKLIYIIPDYQNPTGLTWSQARRKAFMELVAQYNVVVLEDNPYGELTYGEAYQQAVKSYDTKDQVIFMGSLSKTFSPGIRIGWLAGEQSVIDALELVKEHCDLHSSIPDHSIAATYMNIYSYDDHVKYMCGVYKKRRDAFVEALHTYLPDFTFTVPKGGFFLWLRMPAGVDCMKFFDACLEEQVTCVPGTPFYTNKDNHEFMRLNFTGLNEEDLVRAVQRMAKAYAQLV</sequence>
<evidence type="ECO:0000313" key="7">
    <source>
        <dbReference type="Proteomes" id="UP000707138"/>
    </source>
</evidence>
<gene>
    <name evidence="6" type="ORF">H6A01_08505</name>
</gene>
<dbReference type="Gene3D" id="3.40.640.10">
    <property type="entry name" value="Type I PLP-dependent aspartate aminotransferase-like (Major domain)"/>
    <property type="match status" value="1"/>
</dbReference>
<dbReference type="InterPro" id="IPR050859">
    <property type="entry name" value="Class-I_PLP-dep_aminotransf"/>
</dbReference>
<dbReference type="Gene3D" id="3.90.1150.10">
    <property type="entry name" value="Aspartate Aminotransferase, domain 1"/>
    <property type="match status" value="1"/>
</dbReference>
<dbReference type="Pfam" id="PF00155">
    <property type="entry name" value="Aminotran_1_2"/>
    <property type="match status" value="1"/>
</dbReference>
<evidence type="ECO:0000256" key="4">
    <source>
        <dbReference type="ARBA" id="ARBA00022898"/>
    </source>
</evidence>
<dbReference type="EMBL" id="JACJLA010000018">
    <property type="protein sequence ID" value="MBM6913358.1"/>
    <property type="molecule type" value="Genomic_DNA"/>
</dbReference>
<dbReference type="RefSeq" id="WP_205088288.1">
    <property type="nucleotide sequence ID" value="NZ_JACJLA010000018.1"/>
</dbReference>
<feature type="domain" description="Aminotransferase class I/classII large" evidence="5">
    <location>
        <begin position="31"/>
        <end position="386"/>
    </location>
</feature>
<evidence type="ECO:0000256" key="1">
    <source>
        <dbReference type="ARBA" id="ARBA00001933"/>
    </source>
</evidence>
<keyword evidence="2 6" id="KW-0032">Aminotransferase</keyword>
<comment type="caution">
    <text evidence="6">The sequence shown here is derived from an EMBL/GenBank/DDBJ whole genome shotgun (WGS) entry which is preliminary data.</text>
</comment>
<proteinExistence type="predicted"/>
<dbReference type="GO" id="GO:0008483">
    <property type="term" value="F:transaminase activity"/>
    <property type="evidence" value="ECO:0007669"/>
    <property type="project" value="UniProtKB-KW"/>
</dbReference>
<dbReference type="SUPFAM" id="SSF53383">
    <property type="entry name" value="PLP-dependent transferases"/>
    <property type="match status" value="1"/>
</dbReference>